<dbReference type="InterPro" id="IPR039424">
    <property type="entry name" value="SBP_5"/>
</dbReference>
<evidence type="ECO:0000256" key="4">
    <source>
        <dbReference type="SAM" id="SignalP"/>
    </source>
</evidence>
<evidence type="ECO:0000256" key="1">
    <source>
        <dbReference type="ARBA" id="ARBA00005695"/>
    </source>
</evidence>
<gene>
    <name evidence="6" type="primary">dppA_2</name>
    <name evidence="6" type="ORF">MSP8886_01891</name>
</gene>
<dbReference type="Pfam" id="PF00496">
    <property type="entry name" value="SBP_bac_5"/>
    <property type="match status" value="1"/>
</dbReference>
<dbReference type="OrthoDB" id="9801912at2"/>
<dbReference type="SUPFAM" id="SSF53850">
    <property type="entry name" value="Periplasmic binding protein-like II"/>
    <property type="match status" value="1"/>
</dbReference>
<dbReference type="RefSeq" id="WP_067015468.1">
    <property type="nucleotide sequence ID" value="NZ_FLOB01000003.1"/>
</dbReference>
<dbReference type="CDD" id="cd08498">
    <property type="entry name" value="PBP2_NikA_DppA_OppA_like_2"/>
    <property type="match status" value="1"/>
</dbReference>
<dbReference type="AlphaFoldDB" id="A0A1A8TE73"/>
<feature type="domain" description="Solute-binding protein family 5" evidence="5">
    <location>
        <begin position="64"/>
        <end position="422"/>
    </location>
</feature>
<dbReference type="PANTHER" id="PTHR30290:SF9">
    <property type="entry name" value="OLIGOPEPTIDE-BINDING PROTEIN APPA"/>
    <property type="match status" value="1"/>
</dbReference>
<dbReference type="Proteomes" id="UP000092544">
    <property type="component" value="Unassembled WGS sequence"/>
</dbReference>
<dbReference type="GO" id="GO:0030288">
    <property type="term" value="C:outer membrane-bounded periplasmic space"/>
    <property type="evidence" value="ECO:0007669"/>
    <property type="project" value="UniProtKB-ARBA"/>
</dbReference>
<dbReference type="InterPro" id="IPR030678">
    <property type="entry name" value="Peptide/Ni-bd"/>
</dbReference>
<comment type="similarity">
    <text evidence="1">Belongs to the bacterial solute-binding protein 5 family.</text>
</comment>
<dbReference type="GO" id="GO:1904680">
    <property type="term" value="F:peptide transmembrane transporter activity"/>
    <property type="evidence" value="ECO:0007669"/>
    <property type="project" value="TreeGrafter"/>
</dbReference>
<keyword evidence="2" id="KW-0813">Transport</keyword>
<evidence type="ECO:0000313" key="7">
    <source>
        <dbReference type="Proteomes" id="UP000092544"/>
    </source>
</evidence>
<accession>A0A1A8TE73</accession>
<dbReference type="PIRSF" id="PIRSF002741">
    <property type="entry name" value="MppA"/>
    <property type="match status" value="1"/>
</dbReference>
<dbReference type="STRING" id="1792290.MSP8886_01891"/>
<evidence type="ECO:0000256" key="3">
    <source>
        <dbReference type="ARBA" id="ARBA00022729"/>
    </source>
</evidence>
<feature type="signal peptide" evidence="4">
    <location>
        <begin position="1"/>
        <end position="21"/>
    </location>
</feature>
<dbReference type="Gene3D" id="3.40.190.10">
    <property type="entry name" value="Periplasmic binding protein-like II"/>
    <property type="match status" value="1"/>
</dbReference>
<dbReference type="Gene3D" id="3.90.76.10">
    <property type="entry name" value="Dipeptide-binding Protein, Domain 1"/>
    <property type="match status" value="1"/>
</dbReference>
<keyword evidence="7" id="KW-1185">Reference proteome</keyword>
<dbReference type="InterPro" id="IPR000914">
    <property type="entry name" value="SBP_5_dom"/>
</dbReference>
<sequence length="513" mass="58254">MRYFAFLVSFLALLISQTLPAATLRMAFDSEPISLDPQEQLSESTLQFSHMVFDPLVRWTQDGKIEPRLATSWKQISPSTTRIYLRKNVHFHNGNLFSAKDVVYTIDRLKRSPDFRALFTSINSVTKVNEYTVDIHCNHPTPLLLNILTYVFPMDKKFYEGRDQIVKFGRTFASQHTSGTGPFIIKERDPGVRMVLVRNKDYWDTKSKGNVDKLILTPIRNDSTRLAALLSGDVDFIFPVSPVDIARAKEADNIQVITLPTSRLLLLQLNQKRRKEFRDIRVREAINLAINQPLIVKKILRGYARPAGQLSARSLLGYVDTIKPEYNLKKALQLMKEAGYPHGFRVSMMAPNNRYMDDEKVAQAVAAMLGRLHITVDLKTLPKAQYFQQYDARAADIMMLGWQSDTMDSDNLFEFLTACPDAKSGLGAYNASEYCVPGINSEITQANREMNLKKRTKILQNIETKVADSAAVVPLYWQDLTWAAKDNVGIKSIVNEQNYPHLGDLVITPLKSN</sequence>
<evidence type="ECO:0000259" key="5">
    <source>
        <dbReference type="Pfam" id="PF00496"/>
    </source>
</evidence>
<name>A0A1A8TE73_9GAMM</name>
<dbReference type="GO" id="GO:0015833">
    <property type="term" value="P:peptide transport"/>
    <property type="evidence" value="ECO:0007669"/>
    <property type="project" value="TreeGrafter"/>
</dbReference>
<reference evidence="6 7" key="1">
    <citation type="submission" date="2016-06" db="EMBL/GenBank/DDBJ databases">
        <authorList>
            <person name="Kjaerup R.B."/>
            <person name="Dalgaard T.S."/>
            <person name="Juul-Madsen H.R."/>
        </authorList>
    </citation>
    <scope>NUCLEOTIDE SEQUENCE [LARGE SCALE GENOMIC DNA]</scope>
    <source>
        <strain evidence="6 7">CECT 8886</strain>
    </source>
</reference>
<evidence type="ECO:0000313" key="6">
    <source>
        <dbReference type="EMBL" id="SBS30683.1"/>
    </source>
</evidence>
<dbReference type="PANTHER" id="PTHR30290">
    <property type="entry name" value="PERIPLASMIC BINDING COMPONENT OF ABC TRANSPORTER"/>
    <property type="match status" value="1"/>
</dbReference>
<dbReference type="GO" id="GO:0043190">
    <property type="term" value="C:ATP-binding cassette (ABC) transporter complex"/>
    <property type="evidence" value="ECO:0007669"/>
    <property type="project" value="InterPro"/>
</dbReference>
<feature type="chain" id="PRO_5008378975" evidence="4">
    <location>
        <begin position="22"/>
        <end position="513"/>
    </location>
</feature>
<organism evidence="6 7">
    <name type="scientific">Marinomonas spartinae</name>
    <dbReference type="NCBI Taxonomy" id="1792290"/>
    <lineage>
        <taxon>Bacteria</taxon>
        <taxon>Pseudomonadati</taxon>
        <taxon>Pseudomonadota</taxon>
        <taxon>Gammaproteobacteria</taxon>
        <taxon>Oceanospirillales</taxon>
        <taxon>Oceanospirillaceae</taxon>
        <taxon>Marinomonas</taxon>
    </lineage>
</organism>
<keyword evidence="3 4" id="KW-0732">Signal</keyword>
<proteinExistence type="inferred from homology"/>
<protein>
    <submittedName>
        <fullName evidence="6">Periplasmic dipeptide transport protein</fullName>
    </submittedName>
</protein>
<dbReference type="EMBL" id="FLOB01000003">
    <property type="protein sequence ID" value="SBS30683.1"/>
    <property type="molecule type" value="Genomic_DNA"/>
</dbReference>
<dbReference type="Gene3D" id="3.10.105.10">
    <property type="entry name" value="Dipeptide-binding Protein, Domain 3"/>
    <property type="match status" value="1"/>
</dbReference>
<evidence type="ECO:0000256" key="2">
    <source>
        <dbReference type="ARBA" id="ARBA00022448"/>
    </source>
</evidence>